<dbReference type="PANTHER" id="PTHR21310">
    <property type="entry name" value="AMINOGLYCOSIDE PHOSPHOTRANSFERASE-RELATED-RELATED"/>
    <property type="match status" value="1"/>
</dbReference>
<dbReference type="AlphaFoldDB" id="A0A068NZ40"/>
<organism evidence="2 3">
    <name type="scientific">Fimbriimonas ginsengisoli Gsoil 348</name>
    <dbReference type="NCBI Taxonomy" id="661478"/>
    <lineage>
        <taxon>Bacteria</taxon>
        <taxon>Bacillati</taxon>
        <taxon>Armatimonadota</taxon>
        <taxon>Fimbriimonadia</taxon>
        <taxon>Fimbriimonadales</taxon>
        <taxon>Fimbriimonadaceae</taxon>
        <taxon>Fimbriimonas</taxon>
    </lineage>
</organism>
<dbReference type="HOGENOM" id="CLU_079051_0_0_0"/>
<dbReference type="InterPro" id="IPR041726">
    <property type="entry name" value="ACAD10_11_N"/>
</dbReference>
<evidence type="ECO:0000259" key="1">
    <source>
        <dbReference type="Pfam" id="PF01636"/>
    </source>
</evidence>
<dbReference type="PANTHER" id="PTHR21310:SF40">
    <property type="entry name" value="AMINOGLYCOSIDE PHOSPHOTRANSFERASE DOMAIN-CONTAINING PROTEIN-RELATED"/>
    <property type="match status" value="1"/>
</dbReference>
<dbReference type="STRING" id="661478.OP10G_4541"/>
<proteinExistence type="predicted"/>
<protein>
    <recommendedName>
        <fullName evidence="1">Aminoglycoside phosphotransferase domain-containing protein</fullName>
    </recommendedName>
</protein>
<name>A0A068NZ40_FIMGI</name>
<dbReference type="EMBL" id="CP007139">
    <property type="protein sequence ID" value="AIE87909.1"/>
    <property type="molecule type" value="Genomic_DNA"/>
</dbReference>
<gene>
    <name evidence="2" type="ORF">OP10G_4541</name>
</gene>
<evidence type="ECO:0000313" key="3">
    <source>
        <dbReference type="Proteomes" id="UP000027982"/>
    </source>
</evidence>
<dbReference type="Pfam" id="PF01636">
    <property type="entry name" value="APH"/>
    <property type="match status" value="1"/>
</dbReference>
<dbReference type="InterPro" id="IPR011009">
    <property type="entry name" value="Kinase-like_dom_sf"/>
</dbReference>
<dbReference type="Gene3D" id="3.90.1200.10">
    <property type="match status" value="1"/>
</dbReference>
<accession>A0A068NZ40</accession>
<dbReference type="SUPFAM" id="SSF56112">
    <property type="entry name" value="Protein kinase-like (PK-like)"/>
    <property type="match status" value="1"/>
</dbReference>
<dbReference type="Gene3D" id="3.30.200.20">
    <property type="entry name" value="Phosphorylase Kinase, domain 1"/>
    <property type="match status" value="1"/>
</dbReference>
<feature type="domain" description="Aminoglycoside phosphotransferase" evidence="1">
    <location>
        <begin position="30"/>
        <end position="230"/>
    </location>
</feature>
<reference evidence="2 3" key="1">
    <citation type="journal article" date="2014" name="PLoS ONE">
        <title>The first complete genome sequence of the class fimbriimonadia in the phylum armatimonadetes.</title>
        <authorList>
            <person name="Hu Z.Y."/>
            <person name="Wang Y.Z."/>
            <person name="Im W.T."/>
            <person name="Wang S.Y."/>
            <person name="Zhao G.P."/>
            <person name="Zheng H.J."/>
            <person name="Quan Z.X."/>
        </authorList>
    </citation>
    <scope>NUCLEOTIDE SEQUENCE [LARGE SCALE GENOMIC DNA]</scope>
    <source>
        <strain evidence="2">Gsoil 348</strain>
    </source>
</reference>
<dbReference type="Proteomes" id="UP000027982">
    <property type="component" value="Chromosome"/>
</dbReference>
<dbReference type="CDD" id="cd05154">
    <property type="entry name" value="ACAD10_11_N-like"/>
    <property type="match status" value="1"/>
</dbReference>
<keyword evidence="3" id="KW-1185">Reference proteome</keyword>
<dbReference type="RefSeq" id="WP_025228215.1">
    <property type="nucleotide sequence ID" value="NZ_CP007139.1"/>
</dbReference>
<dbReference type="eggNOG" id="COG3173">
    <property type="taxonomic scope" value="Bacteria"/>
</dbReference>
<dbReference type="InterPro" id="IPR051678">
    <property type="entry name" value="AGP_Transferase"/>
</dbReference>
<sequence length="309" mass="35047">MATPLLTAQIERYVRDFEPEGTLVNAWPLEGGMSATMVAFEIELPGGERRKRIARQPNLRHFGRDPDAALEEYRVLAALQKAGLPVQTPYFVCPASDAFPHPFVVIEYIEGRPEVAPSDPEGFIRRYAERLAEIHRVDYARFGLDFLPKQGRGFGRPPEVLNDSLREPEIRAALESVSLVQSNSPVLRHGDFWPGNVLWRDGEIVAVIDWEECLIGEPLADLAISRLDIWWILGRDAAFEFTERFLSLTGIESSALPYWDLCASLRPIANLPEWSPAYPHLGRPDITEATMTRDHQDFVEQALRAFHFQ</sequence>
<dbReference type="OrthoDB" id="334783at2"/>
<dbReference type="KEGG" id="fgi:OP10G_4541"/>
<evidence type="ECO:0000313" key="2">
    <source>
        <dbReference type="EMBL" id="AIE87909.1"/>
    </source>
</evidence>
<dbReference type="InterPro" id="IPR002575">
    <property type="entry name" value="Aminoglycoside_PTrfase"/>
</dbReference>